<evidence type="ECO:0000256" key="1">
    <source>
        <dbReference type="SAM" id="Phobius"/>
    </source>
</evidence>
<feature type="domain" description="Methyltransferase FkbM" evidence="2">
    <location>
        <begin position="188"/>
        <end position="372"/>
    </location>
</feature>
<proteinExistence type="predicted"/>
<accession>A0A077WTN8</accession>
<dbReference type="Gene3D" id="3.40.50.150">
    <property type="entry name" value="Vaccinia Virus protein VP39"/>
    <property type="match status" value="1"/>
</dbReference>
<sequence>MMMQTRIWSKMWFFGLIVSFFIFNWIFWRYRPHGGCDQSGNCTFFGKAYTSNAPKPAPSTPPPPPPPPAEAKLNPVLVQEIQPIKRPNTYIPAGRPAEAQDLELVAPTSDDITIRLKGNGGLGYASRTESWQFGLINTKPDVFIASEHHLNLITEHYEREFRIYSLMKWVLRVYRRDPERTQPLLMVDAGSNHGLFSMVAAASGAHVIAFEPQINLRSIIGLGSRLNQVSDRIRVLPFGVLDQFRKIAMAKYEVKDGGIGHLDLAGGSNSTMLTQTIRLDNLPRYDMLFGEPSDKPLINQPEEIHPAYAAALRSLNTLGGPSTMEEALTLKNPIHFLKIDVEGFELNALDSATRLFEAGLVEHAVLEFGPPHRWDVTVPKEEQLNTTEIRKRTIAHAKKVLHRVTKEWDMDIYLLPAMGWQSTVKYMLNRNVTFSNMPTSNKVVHKLKAWDFDHQPYEQDEFERELDAMKQLVTEVIPLPEYLIDDYMDRLQSMGEMYLWFAKRSGHPAVTAKLEI</sequence>
<protein>
    <recommendedName>
        <fullName evidence="2">Methyltransferase FkbM domain-containing protein</fullName>
    </recommendedName>
</protein>
<name>A0A077WTN8_9FUNG</name>
<gene>
    <name evidence="3" type="ORF">LRAMOSA03114</name>
</gene>
<reference evidence="3" key="1">
    <citation type="journal article" date="2014" name="Genome Announc.">
        <title>De novo whole-genome sequence and genome annotation of Lichtheimia ramosa.</title>
        <authorList>
            <person name="Linde J."/>
            <person name="Schwartze V."/>
            <person name="Binder U."/>
            <person name="Lass-Florl C."/>
            <person name="Voigt K."/>
            <person name="Horn F."/>
        </authorList>
    </citation>
    <scope>NUCLEOTIDE SEQUENCE</scope>
    <source>
        <strain evidence="3">JMRC FSU:6197</strain>
    </source>
</reference>
<dbReference type="Pfam" id="PF05050">
    <property type="entry name" value="Methyltransf_21"/>
    <property type="match status" value="1"/>
</dbReference>
<keyword evidence="1" id="KW-0812">Transmembrane</keyword>
<organism evidence="3">
    <name type="scientific">Lichtheimia ramosa</name>
    <dbReference type="NCBI Taxonomy" id="688394"/>
    <lineage>
        <taxon>Eukaryota</taxon>
        <taxon>Fungi</taxon>
        <taxon>Fungi incertae sedis</taxon>
        <taxon>Mucoromycota</taxon>
        <taxon>Mucoromycotina</taxon>
        <taxon>Mucoromycetes</taxon>
        <taxon>Mucorales</taxon>
        <taxon>Lichtheimiaceae</taxon>
        <taxon>Lichtheimia</taxon>
    </lineage>
</organism>
<feature type="transmembrane region" description="Helical" evidence="1">
    <location>
        <begin position="12"/>
        <end position="30"/>
    </location>
</feature>
<dbReference type="EMBL" id="LK023335">
    <property type="protein sequence ID" value="CDS10438.1"/>
    <property type="molecule type" value="Genomic_DNA"/>
</dbReference>
<dbReference type="PANTHER" id="PTHR34203:SF13">
    <property type="entry name" value="EXPRESSED PROTEIN"/>
    <property type="match status" value="1"/>
</dbReference>
<dbReference type="AlphaFoldDB" id="A0A077WTN8"/>
<dbReference type="SUPFAM" id="SSF53335">
    <property type="entry name" value="S-adenosyl-L-methionine-dependent methyltransferases"/>
    <property type="match status" value="1"/>
</dbReference>
<keyword evidence="1" id="KW-0472">Membrane</keyword>
<keyword evidence="1" id="KW-1133">Transmembrane helix</keyword>
<evidence type="ECO:0000313" key="3">
    <source>
        <dbReference type="EMBL" id="CDS10438.1"/>
    </source>
</evidence>
<dbReference type="OrthoDB" id="411251at2759"/>
<dbReference type="InterPro" id="IPR006342">
    <property type="entry name" value="FkbM_mtfrase"/>
</dbReference>
<dbReference type="PANTHER" id="PTHR34203">
    <property type="entry name" value="METHYLTRANSFERASE, FKBM FAMILY PROTEIN"/>
    <property type="match status" value="1"/>
</dbReference>
<evidence type="ECO:0000259" key="2">
    <source>
        <dbReference type="Pfam" id="PF05050"/>
    </source>
</evidence>
<dbReference type="InterPro" id="IPR052514">
    <property type="entry name" value="SAM-dependent_MTase"/>
</dbReference>
<dbReference type="InterPro" id="IPR029063">
    <property type="entry name" value="SAM-dependent_MTases_sf"/>
</dbReference>